<dbReference type="OMA" id="YIGPANT"/>
<evidence type="ECO:0000259" key="3">
    <source>
        <dbReference type="PROSITE" id="PS50830"/>
    </source>
</evidence>
<dbReference type="PROSITE" id="PS50304">
    <property type="entry name" value="TUDOR"/>
    <property type="match status" value="1"/>
</dbReference>
<dbReference type="SUPFAM" id="SSF50199">
    <property type="entry name" value="Staphylococcal nuclease"/>
    <property type="match status" value="4"/>
</dbReference>
<organism evidence="4 5">
    <name type="scientific">Eimeria tenella</name>
    <name type="common">Coccidian parasite</name>
    <dbReference type="NCBI Taxonomy" id="5802"/>
    <lineage>
        <taxon>Eukaryota</taxon>
        <taxon>Sar</taxon>
        <taxon>Alveolata</taxon>
        <taxon>Apicomplexa</taxon>
        <taxon>Conoidasida</taxon>
        <taxon>Coccidia</taxon>
        <taxon>Eucoccidiorida</taxon>
        <taxon>Eimeriorina</taxon>
        <taxon>Eimeriidae</taxon>
        <taxon>Eimeria</taxon>
    </lineage>
</organism>
<dbReference type="EMBL" id="HG675762">
    <property type="protein sequence ID" value="CDJ43360.1"/>
    <property type="molecule type" value="Genomic_DNA"/>
</dbReference>
<feature type="domain" description="TNase-like" evidence="3">
    <location>
        <begin position="459"/>
        <end position="611"/>
    </location>
</feature>
<dbReference type="GO" id="GO:0016787">
    <property type="term" value="F:hydrolase activity"/>
    <property type="evidence" value="ECO:0007669"/>
    <property type="project" value="UniProtKB-KW"/>
</dbReference>
<dbReference type="SMART" id="SM00318">
    <property type="entry name" value="SNc"/>
    <property type="match status" value="3"/>
</dbReference>
<sequence length="939" mass="100066">MASGVATVKEVISGDTLVLVGAPKGELLPAFPLQQQQRQQQQQLQQQRSSCCPAHPDYSPAGGNDPLEKVYAATVEEVLSGDSVILKLPSGTSRRVYFASIRCLRPAGLNKTQSREDEAIALEAKELVRKKTIGKMVKCPGAKRDAEGNLVPEPFAAEARFFVEIRLLNRDVTVRVEGSDDYGNLLGTVYHPNGLISLLLLSNGFARVNNATAQLTEEPQRLRQAMKEAQANRLRRWKDYSPAGGNDPLEKVYAATVEEVLSGDSVILKLPSGTSRRVYFASIRCLRPAGLNKTQSREDEAIALEAKELVRKKTIGKMVKVFLEYVRAPLPTATGGAAPPPSDSKGNMHFVSLYVGSLKLLSIPEDYDGSTKLNEERKGQNVSELLLQAGLARTVPHRAEDDQAERYDVYQQLEKEAQAAKRGQFAAAAAIKVVRLVDLMGPANAQRAVAHLQQLQRYPQIEAIVENVFNAARFRLRIPSQSLIISFALSGIRCPQTARGPLPGAPKERAAEPYGPEALQFSRSRVLQREVYIQVEQCDRGGNFIGTLLYNSSQQQQQQQQQQHRVNLAVELLAAGLAQTVPFSLARSACREALAAAEAAAKANRINLWGLPGALEEDNEPPETFLEKNISGVVVSHIDKFDSFYIQEERSDKLDSITAEIREATAAAATADSTYTLAGMPRKGEVILGLHVADGQWYRARVEGREGQQLSVCYIDFGLKEKLGLSQIRRCPPSLTAAAVPPQATHCMLSGAAAAAAAAVGDDAAAAVGDDAAAAVGDAAAAVGDEAAAVGDDIAAAVGNGAAAAVGDGDAAVGDAAAAVRDDAVAAVGDAVAVRDATAVGDVAVDGAGAAAAAAVAGVGDEKERKSLLRLLLMLLLLLLPIESLPAATAAAASMPSSCSNSLCPSLPLPQLLLPLLLLVQGCCRRQTWKKTQQTRCMR</sequence>
<dbReference type="Pfam" id="PF00567">
    <property type="entry name" value="TUDOR"/>
    <property type="match status" value="1"/>
</dbReference>
<dbReference type="FunFam" id="2.30.30.140:FF:000018">
    <property type="entry name" value="Serine/threonine-protein kinase 31"/>
    <property type="match status" value="1"/>
</dbReference>
<dbReference type="GeneID" id="25250865"/>
<feature type="compositionally biased region" description="Low complexity" evidence="1">
    <location>
        <begin position="34"/>
        <end position="48"/>
    </location>
</feature>
<dbReference type="InterPro" id="IPR002999">
    <property type="entry name" value="Tudor"/>
</dbReference>
<dbReference type="PROSITE" id="PS50830">
    <property type="entry name" value="TNASE_3"/>
    <property type="match status" value="3"/>
</dbReference>
<feature type="domain" description="Tudor" evidence="2">
    <location>
        <begin position="680"/>
        <end position="738"/>
    </location>
</feature>
<dbReference type="Proteomes" id="UP000030747">
    <property type="component" value="Unassembled WGS sequence"/>
</dbReference>
<dbReference type="GO" id="GO:0004519">
    <property type="term" value="F:endonuclease activity"/>
    <property type="evidence" value="ECO:0007669"/>
    <property type="project" value="UniProtKB-KW"/>
</dbReference>
<feature type="region of interest" description="Disordered" evidence="1">
    <location>
        <begin position="34"/>
        <end position="66"/>
    </location>
</feature>
<evidence type="ECO:0000259" key="2">
    <source>
        <dbReference type="PROSITE" id="PS50304"/>
    </source>
</evidence>
<dbReference type="InterPro" id="IPR035437">
    <property type="entry name" value="SNase_OB-fold_sf"/>
</dbReference>
<keyword evidence="5" id="KW-1185">Reference proteome</keyword>
<dbReference type="InterPro" id="IPR016071">
    <property type="entry name" value="Staphylococal_nuclease_OB-fold"/>
</dbReference>
<dbReference type="AlphaFoldDB" id="U6L6D1"/>
<reference evidence="4" key="2">
    <citation type="submission" date="2013-10" db="EMBL/GenBank/DDBJ databases">
        <authorList>
            <person name="Aslett M."/>
        </authorList>
    </citation>
    <scope>NUCLEOTIDE SEQUENCE [LARGE SCALE GENOMIC DNA]</scope>
    <source>
        <strain evidence="4">Houghton</strain>
    </source>
</reference>
<dbReference type="VEuPathDB" id="ToxoDB:ETH_00008315"/>
<dbReference type="SMART" id="SM00333">
    <property type="entry name" value="TUDOR"/>
    <property type="match status" value="1"/>
</dbReference>
<accession>U6L6D1</accession>
<dbReference type="VEuPathDB" id="ToxoDB:ETH2_1033100"/>
<proteinExistence type="predicted"/>
<dbReference type="RefSeq" id="XP_013234110.1">
    <property type="nucleotide sequence ID" value="XM_013378656.1"/>
</dbReference>
<gene>
    <name evidence="4" type="ORF">ETH_00008315</name>
</gene>
<name>U6L6D1_EIMTE</name>
<evidence type="ECO:0000256" key="1">
    <source>
        <dbReference type="SAM" id="MobiDB-lite"/>
    </source>
</evidence>
<dbReference type="Pfam" id="PF00565">
    <property type="entry name" value="SNase"/>
    <property type="match status" value="3"/>
</dbReference>
<dbReference type="Gene3D" id="2.30.30.140">
    <property type="match status" value="1"/>
</dbReference>
<dbReference type="Gene3D" id="2.40.50.90">
    <property type="match status" value="5"/>
</dbReference>
<protein>
    <submittedName>
        <fullName evidence="4">Tudor / staphylococcal nuclease domain-containing protein, putative</fullName>
    </submittedName>
</protein>
<dbReference type="OrthoDB" id="10023235at2759"/>
<reference evidence="4" key="1">
    <citation type="submission" date="2013-10" db="EMBL/GenBank/DDBJ databases">
        <title>Genomic analysis of the causative agents of coccidiosis in chickens.</title>
        <authorList>
            <person name="Reid A.J."/>
            <person name="Blake D."/>
            <person name="Billington K."/>
            <person name="Browne H."/>
            <person name="Dunn M."/>
            <person name="Hung S."/>
            <person name="Kawahara F."/>
            <person name="Miranda-Saavedra D."/>
            <person name="Mourier T."/>
            <person name="Nagra H."/>
            <person name="Otto T.D."/>
            <person name="Rawlings N."/>
            <person name="Sanchez A."/>
            <person name="Sanders M."/>
            <person name="Subramaniam C."/>
            <person name="Tay Y."/>
            <person name="Dear P."/>
            <person name="Doerig C."/>
            <person name="Gruber A."/>
            <person name="Parkinson J."/>
            <person name="Shirley M."/>
            <person name="Wan K.L."/>
            <person name="Berriman M."/>
            <person name="Tomley F."/>
            <person name="Pain A."/>
        </authorList>
    </citation>
    <scope>NUCLEOTIDE SEQUENCE [LARGE SCALE GENOMIC DNA]</scope>
    <source>
        <strain evidence="4">Houghton</strain>
    </source>
</reference>
<feature type="domain" description="TNase-like" evidence="3">
    <location>
        <begin position="69"/>
        <end position="239"/>
    </location>
</feature>
<evidence type="ECO:0000313" key="4">
    <source>
        <dbReference type="EMBL" id="CDJ43360.1"/>
    </source>
</evidence>
<dbReference type="SUPFAM" id="SSF63748">
    <property type="entry name" value="Tudor/PWWP/MBT"/>
    <property type="match status" value="1"/>
</dbReference>
<feature type="domain" description="TNase-like" evidence="3">
    <location>
        <begin position="251"/>
        <end position="427"/>
    </location>
</feature>
<dbReference type="PANTHER" id="PTHR12302:SF2">
    <property type="entry name" value="STAPHYLOCOCCAL NUCLEASE DOMAIN-CONTAINING PROTEIN 1"/>
    <property type="match status" value="1"/>
</dbReference>
<evidence type="ECO:0000313" key="5">
    <source>
        <dbReference type="Proteomes" id="UP000030747"/>
    </source>
</evidence>
<dbReference type="PANTHER" id="PTHR12302">
    <property type="entry name" value="EBNA2 BINDING PROTEIN P100"/>
    <property type="match status" value="1"/>
</dbReference>